<keyword evidence="3" id="KW-0238">DNA-binding</keyword>
<dbReference type="Gene3D" id="2.40.330.10">
    <property type="entry name" value="DNA-binding pseudobarrel domain"/>
    <property type="match status" value="3"/>
</dbReference>
<evidence type="ECO:0000256" key="6">
    <source>
        <dbReference type="SAM" id="MobiDB-lite"/>
    </source>
</evidence>
<evidence type="ECO:0000259" key="7">
    <source>
        <dbReference type="PROSITE" id="PS50863"/>
    </source>
</evidence>
<keyword evidence="9" id="KW-1185">Reference proteome</keyword>
<keyword evidence="4" id="KW-0804">Transcription</keyword>
<dbReference type="InterPro" id="IPR015300">
    <property type="entry name" value="DNA-bd_pseudobarrel_sf"/>
</dbReference>
<protein>
    <submittedName>
        <fullName evidence="8">AP2/B3-like transcriptional factor family protein</fullName>
    </submittedName>
</protein>
<dbReference type="Proteomes" id="UP000554482">
    <property type="component" value="Unassembled WGS sequence"/>
</dbReference>
<dbReference type="SMART" id="SM01019">
    <property type="entry name" value="B3"/>
    <property type="match status" value="3"/>
</dbReference>
<dbReference type="PANTHER" id="PTHR31391:SF155">
    <property type="entry name" value="B3 DOMAIN-CONTAINING PROTEIN OS11G0197600"/>
    <property type="match status" value="1"/>
</dbReference>
<dbReference type="PROSITE" id="PS50863">
    <property type="entry name" value="B3"/>
    <property type="match status" value="3"/>
</dbReference>
<dbReference type="InterPro" id="IPR044837">
    <property type="entry name" value="REM16-like"/>
</dbReference>
<feature type="compositionally biased region" description="Low complexity" evidence="6">
    <location>
        <begin position="368"/>
        <end position="380"/>
    </location>
</feature>
<evidence type="ECO:0000313" key="9">
    <source>
        <dbReference type="Proteomes" id="UP000554482"/>
    </source>
</evidence>
<reference evidence="8 9" key="1">
    <citation type="submission" date="2020-06" db="EMBL/GenBank/DDBJ databases">
        <title>Transcriptomic and genomic resources for Thalictrum thalictroides and T. hernandezii: Facilitating candidate gene discovery in an emerging model plant lineage.</title>
        <authorList>
            <person name="Arias T."/>
            <person name="Riano-Pachon D.M."/>
            <person name="Di Stilio V.S."/>
        </authorList>
    </citation>
    <scope>NUCLEOTIDE SEQUENCE [LARGE SCALE GENOMIC DNA]</scope>
    <source>
        <strain evidence="9">cv. WT478/WT964</strain>
        <tissue evidence="8">Leaves</tissue>
    </source>
</reference>
<name>A0A7J6W365_THATH</name>
<evidence type="ECO:0000256" key="3">
    <source>
        <dbReference type="ARBA" id="ARBA00023125"/>
    </source>
</evidence>
<keyword evidence="5" id="KW-0539">Nucleus</keyword>
<feature type="domain" description="TF-B3" evidence="7">
    <location>
        <begin position="422"/>
        <end position="517"/>
    </location>
</feature>
<feature type="non-terminal residue" evidence="8">
    <location>
        <position position="1"/>
    </location>
</feature>
<dbReference type="InterPro" id="IPR003340">
    <property type="entry name" value="B3_DNA-bd"/>
</dbReference>
<dbReference type="GO" id="GO:0003677">
    <property type="term" value="F:DNA binding"/>
    <property type="evidence" value="ECO:0007669"/>
    <property type="project" value="UniProtKB-KW"/>
</dbReference>
<feature type="domain" description="TF-B3" evidence="7">
    <location>
        <begin position="1"/>
        <end position="78"/>
    </location>
</feature>
<comment type="caution">
    <text evidence="8">The sequence shown here is derived from an EMBL/GenBank/DDBJ whole genome shotgun (WGS) entry which is preliminary data.</text>
</comment>
<feature type="region of interest" description="Disordered" evidence="6">
    <location>
        <begin position="333"/>
        <end position="403"/>
    </location>
</feature>
<dbReference type="EMBL" id="JABWDY010023349">
    <property type="protein sequence ID" value="KAF5190972.1"/>
    <property type="molecule type" value="Genomic_DNA"/>
</dbReference>
<feature type="compositionally biased region" description="Polar residues" evidence="6">
    <location>
        <begin position="354"/>
        <end position="367"/>
    </location>
</feature>
<gene>
    <name evidence="8" type="ORF">FRX31_019435</name>
</gene>
<evidence type="ECO:0000256" key="2">
    <source>
        <dbReference type="ARBA" id="ARBA00023015"/>
    </source>
</evidence>
<evidence type="ECO:0000256" key="5">
    <source>
        <dbReference type="ARBA" id="ARBA00023242"/>
    </source>
</evidence>
<dbReference type="OrthoDB" id="635132at2759"/>
<sequence length="517" mass="58424">RIPTAYMRHFNGDVPKKFILTSPTKRSWMVSTKEIGNDVFLCDEWRSFVKDHALEFGDFLVFRYNGKSEFSVSIFGIDACEKEVPLATKDNVESISHLEDKKEVNEMGSPDKLHSGILDTCTEEKRNDEAVVMDKMSSLPDSKTKSAERTEKLEATNSFTVTFVLSKKYRIGIPRGLAREKGLRQKDTVVLLDPCGRSWPVTIRRRRDIETTTMTSGWANFRLANNINIGDTCRFEFIEGLGDALRVYIFRTSIKAPSEKQATACTTVSTYTRKEETEAAKRKGPRELVNDRATKYIKQERCTRFGLNFNKMDDGDHLDSGCSSNYSTLPNLTLPEPIGGNPHQRKNTEVPQELPSSIPYSGVISNVSKTKTSKSPKTISGRIKKKPRRTPLEPMPSRHVAAQEKERNIATGASTSNKPFCSVTLRPTYVGSRSQALVLPTLFAKKYMKHAPRSVTLQDINGATWHAQYRVGAHHKLVTGWNAFVLDNNLKEDDVCNFELVNKNRNHYELKVSIDRS</sequence>
<dbReference type="PANTHER" id="PTHR31391">
    <property type="entry name" value="B3 DOMAIN-CONTAINING PROTEIN OS11G0197600-RELATED"/>
    <property type="match status" value="1"/>
</dbReference>
<dbReference type="GO" id="GO:0005634">
    <property type="term" value="C:nucleus"/>
    <property type="evidence" value="ECO:0007669"/>
    <property type="project" value="UniProtKB-SubCell"/>
</dbReference>
<evidence type="ECO:0000256" key="4">
    <source>
        <dbReference type="ARBA" id="ARBA00023163"/>
    </source>
</evidence>
<evidence type="ECO:0000256" key="1">
    <source>
        <dbReference type="ARBA" id="ARBA00004123"/>
    </source>
</evidence>
<keyword evidence="2" id="KW-0805">Transcription regulation</keyword>
<dbReference type="Pfam" id="PF02362">
    <property type="entry name" value="B3"/>
    <property type="match status" value="3"/>
</dbReference>
<evidence type="ECO:0000313" key="8">
    <source>
        <dbReference type="EMBL" id="KAF5190972.1"/>
    </source>
</evidence>
<dbReference type="CDD" id="cd10017">
    <property type="entry name" value="B3_DNA"/>
    <property type="match status" value="3"/>
</dbReference>
<dbReference type="AlphaFoldDB" id="A0A7J6W365"/>
<organism evidence="8 9">
    <name type="scientific">Thalictrum thalictroides</name>
    <name type="common">Rue-anemone</name>
    <name type="synonym">Anemone thalictroides</name>
    <dbReference type="NCBI Taxonomy" id="46969"/>
    <lineage>
        <taxon>Eukaryota</taxon>
        <taxon>Viridiplantae</taxon>
        <taxon>Streptophyta</taxon>
        <taxon>Embryophyta</taxon>
        <taxon>Tracheophyta</taxon>
        <taxon>Spermatophyta</taxon>
        <taxon>Magnoliopsida</taxon>
        <taxon>Ranunculales</taxon>
        <taxon>Ranunculaceae</taxon>
        <taxon>Thalictroideae</taxon>
        <taxon>Thalictrum</taxon>
    </lineage>
</organism>
<dbReference type="SUPFAM" id="SSF101936">
    <property type="entry name" value="DNA-binding pseudobarrel domain"/>
    <property type="match status" value="3"/>
</dbReference>
<proteinExistence type="predicted"/>
<accession>A0A7J6W365</accession>
<feature type="domain" description="TF-B3" evidence="7">
    <location>
        <begin position="156"/>
        <end position="253"/>
    </location>
</feature>
<comment type="subcellular location">
    <subcellularLocation>
        <location evidence="1">Nucleus</location>
    </subcellularLocation>
</comment>